<evidence type="ECO:0000256" key="1">
    <source>
        <dbReference type="SAM" id="MobiDB-lite"/>
    </source>
</evidence>
<sequence length="132" mass="14832">MFRYGRNPEEGRSGHACLDPGEKQSDGRFKSAGETEKREAELRLLQIDCLDVAAAAMESDERQAERVSEIEWDLGDGRVVFGFAVGRDWREGKRSKKGGYAFECELEGDDVGLWSRALGVWEGWWACSWAPA</sequence>
<proteinExistence type="predicted"/>
<evidence type="ECO:0000313" key="3">
    <source>
        <dbReference type="Proteomes" id="UP001497516"/>
    </source>
</evidence>
<keyword evidence="3" id="KW-1185">Reference proteome</keyword>
<feature type="compositionally biased region" description="Basic and acidic residues" evidence="1">
    <location>
        <begin position="20"/>
        <end position="35"/>
    </location>
</feature>
<gene>
    <name evidence="2" type="ORF">LTRI10_LOCUS30248</name>
</gene>
<accession>A0AAV2ETX4</accession>
<organism evidence="2 3">
    <name type="scientific">Linum trigynum</name>
    <dbReference type="NCBI Taxonomy" id="586398"/>
    <lineage>
        <taxon>Eukaryota</taxon>
        <taxon>Viridiplantae</taxon>
        <taxon>Streptophyta</taxon>
        <taxon>Embryophyta</taxon>
        <taxon>Tracheophyta</taxon>
        <taxon>Spermatophyta</taxon>
        <taxon>Magnoliopsida</taxon>
        <taxon>eudicotyledons</taxon>
        <taxon>Gunneridae</taxon>
        <taxon>Pentapetalae</taxon>
        <taxon>rosids</taxon>
        <taxon>fabids</taxon>
        <taxon>Malpighiales</taxon>
        <taxon>Linaceae</taxon>
        <taxon>Linum</taxon>
    </lineage>
</organism>
<evidence type="ECO:0000313" key="2">
    <source>
        <dbReference type="EMBL" id="CAL1389389.1"/>
    </source>
</evidence>
<protein>
    <submittedName>
        <fullName evidence="2">Uncharacterized protein</fullName>
    </submittedName>
</protein>
<feature type="compositionally biased region" description="Basic and acidic residues" evidence="1">
    <location>
        <begin position="1"/>
        <end position="13"/>
    </location>
</feature>
<dbReference type="EMBL" id="OZ034818">
    <property type="protein sequence ID" value="CAL1389389.1"/>
    <property type="molecule type" value="Genomic_DNA"/>
</dbReference>
<feature type="region of interest" description="Disordered" evidence="1">
    <location>
        <begin position="1"/>
        <end position="35"/>
    </location>
</feature>
<dbReference type="Proteomes" id="UP001497516">
    <property type="component" value="Chromosome 5"/>
</dbReference>
<reference evidence="2 3" key="1">
    <citation type="submission" date="2024-04" db="EMBL/GenBank/DDBJ databases">
        <authorList>
            <person name="Fracassetti M."/>
        </authorList>
    </citation>
    <scope>NUCLEOTIDE SEQUENCE [LARGE SCALE GENOMIC DNA]</scope>
</reference>
<name>A0AAV2ETX4_9ROSI</name>
<dbReference type="AlphaFoldDB" id="A0AAV2ETX4"/>